<organism evidence="1 2">
    <name type="scientific">Leptospira alexanderi serovar Manhao 3 str. L 60</name>
    <dbReference type="NCBI Taxonomy" id="1049759"/>
    <lineage>
        <taxon>Bacteria</taxon>
        <taxon>Pseudomonadati</taxon>
        <taxon>Spirochaetota</taxon>
        <taxon>Spirochaetia</taxon>
        <taxon>Leptospirales</taxon>
        <taxon>Leptospiraceae</taxon>
        <taxon>Leptospira</taxon>
    </lineage>
</organism>
<proteinExistence type="predicted"/>
<dbReference type="STRING" id="100053.GCA_002009845_00442"/>
<accession>V6HWD1</accession>
<evidence type="ECO:0000313" key="1">
    <source>
        <dbReference type="EMBL" id="EQA62205.1"/>
    </source>
</evidence>
<reference evidence="1" key="1">
    <citation type="submission" date="2013-05" db="EMBL/GenBank/DDBJ databases">
        <authorList>
            <person name="Harkins D.M."/>
            <person name="Durkin A.S."/>
            <person name="Brinkac L.M."/>
            <person name="Haft D.H."/>
            <person name="Selengut J.D."/>
            <person name="Sanka R."/>
            <person name="DePew J."/>
            <person name="Purushe J."/>
            <person name="Hartskeerl R.A."/>
            <person name="Ahmed A."/>
            <person name="van der Linden H."/>
            <person name="Goris M.G.A."/>
            <person name="Vinetz J.M."/>
            <person name="Sutton G.G."/>
            <person name="Nierman W.C."/>
            <person name="Fouts D.E."/>
        </authorList>
    </citation>
    <scope>NUCLEOTIDE SEQUENCE [LARGE SCALE GENOMIC DNA]</scope>
    <source>
        <strain evidence="1">L 60</strain>
    </source>
</reference>
<dbReference type="AlphaFoldDB" id="V6HWD1"/>
<gene>
    <name evidence="1" type="ORF">LEP1GSC062_0085</name>
</gene>
<comment type="caution">
    <text evidence="1">The sequence shown here is derived from an EMBL/GenBank/DDBJ whole genome shotgun (WGS) entry which is preliminary data.</text>
</comment>
<dbReference type="EMBL" id="AHMT02000036">
    <property type="protein sequence ID" value="EQA62205.1"/>
    <property type="molecule type" value="Genomic_DNA"/>
</dbReference>
<keyword evidence="2" id="KW-1185">Reference proteome</keyword>
<name>V6HWD1_9LEPT</name>
<sequence length="51" mass="6195">MFYMFLFGLKLYRIEEVAKIGRGNFRFFWILKSKQIESFIILIMLVSPFVL</sequence>
<protein>
    <submittedName>
        <fullName evidence="1">Uncharacterized protein</fullName>
    </submittedName>
</protein>
<evidence type="ECO:0000313" key="2">
    <source>
        <dbReference type="Proteomes" id="UP000018747"/>
    </source>
</evidence>
<dbReference type="Proteomes" id="UP000018747">
    <property type="component" value="Unassembled WGS sequence"/>
</dbReference>